<name>A0AAN6JQI2_9BASI</name>
<keyword evidence="3" id="KW-1185">Reference proteome</keyword>
<sequence>MSASRNIAETKQQWDKASARYDDTVGQLSTIFAHQLIEMTEAGPNVPLAKANILELGAGTGNLAHQVLNKYPDVDFLATDVSQGMLDVLVSSTKPGTGSRLRTKVLDLNAVTSAAEFAAESEAESALQPHSFTHVMSTFAFQRMSDPATRFKQYRSLLVHQPDSVFAVAIWDLTFGLPPKDLFDKAAALATEGDTSLYDPAYSVLPPGAEMVNADQLRKHLEESGLWTNVQIRSTQSAASLDHTVMIPFFFEEDGHPVGKTIGARYQGDKGALKAAIKTVIEKEYTSGLPSYAVLATANPKW</sequence>
<dbReference type="AlphaFoldDB" id="A0AAN6JQI2"/>
<dbReference type="InterPro" id="IPR029063">
    <property type="entry name" value="SAM-dependent_MTases_sf"/>
</dbReference>
<reference evidence="2" key="1">
    <citation type="journal article" date="2023" name="PhytoFront">
        <title>Draft Genome Resources of Seven Strains of Tilletia horrida, Causal Agent of Kernel Smut of Rice.</title>
        <authorList>
            <person name="Khanal S."/>
            <person name="Antony Babu S."/>
            <person name="Zhou X.G."/>
        </authorList>
    </citation>
    <scope>NUCLEOTIDE SEQUENCE</scope>
    <source>
        <strain evidence="2">TX6</strain>
    </source>
</reference>
<comment type="caution">
    <text evidence="2">The sequence shown here is derived from an EMBL/GenBank/DDBJ whole genome shotgun (WGS) entry which is preliminary data.</text>
</comment>
<evidence type="ECO:0000313" key="3">
    <source>
        <dbReference type="Proteomes" id="UP001176517"/>
    </source>
</evidence>
<dbReference type="CDD" id="cd02440">
    <property type="entry name" value="AdoMet_MTases"/>
    <property type="match status" value="1"/>
</dbReference>
<organism evidence="2 3">
    <name type="scientific">Tilletia horrida</name>
    <dbReference type="NCBI Taxonomy" id="155126"/>
    <lineage>
        <taxon>Eukaryota</taxon>
        <taxon>Fungi</taxon>
        <taxon>Dikarya</taxon>
        <taxon>Basidiomycota</taxon>
        <taxon>Ustilaginomycotina</taxon>
        <taxon>Exobasidiomycetes</taxon>
        <taxon>Tilletiales</taxon>
        <taxon>Tilletiaceae</taxon>
        <taxon>Tilletia</taxon>
    </lineage>
</organism>
<feature type="domain" description="Methyltransferase type 12" evidence="1">
    <location>
        <begin position="54"/>
        <end position="158"/>
    </location>
</feature>
<accession>A0AAN6JQI2</accession>
<evidence type="ECO:0000259" key="1">
    <source>
        <dbReference type="Pfam" id="PF08242"/>
    </source>
</evidence>
<protein>
    <recommendedName>
        <fullName evidence="1">Methyltransferase type 12 domain-containing protein</fullName>
    </recommendedName>
</protein>
<proteinExistence type="predicted"/>
<dbReference type="InterPro" id="IPR013217">
    <property type="entry name" value="Methyltransf_12"/>
</dbReference>
<dbReference type="Gene3D" id="3.40.50.150">
    <property type="entry name" value="Vaccinia Virus protein VP39"/>
    <property type="match status" value="1"/>
</dbReference>
<evidence type="ECO:0000313" key="2">
    <source>
        <dbReference type="EMBL" id="KAK0546685.1"/>
    </source>
</evidence>
<gene>
    <name evidence="2" type="ORF">OC846_005153</name>
</gene>
<dbReference type="Proteomes" id="UP001176517">
    <property type="component" value="Unassembled WGS sequence"/>
</dbReference>
<dbReference type="SUPFAM" id="SSF53335">
    <property type="entry name" value="S-adenosyl-L-methionine-dependent methyltransferases"/>
    <property type="match status" value="1"/>
</dbReference>
<dbReference type="Pfam" id="PF08242">
    <property type="entry name" value="Methyltransf_12"/>
    <property type="match status" value="1"/>
</dbReference>
<dbReference type="EMBL" id="JAPDMZ010000184">
    <property type="protein sequence ID" value="KAK0546685.1"/>
    <property type="molecule type" value="Genomic_DNA"/>
</dbReference>